<keyword evidence="7" id="KW-0997">Cell inner membrane</keyword>
<keyword evidence="2 7" id="KW-0132">Cell division</keyword>
<evidence type="ECO:0000256" key="4">
    <source>
        <dbReference type="ARBA" id="ARBA00022989"/>
    </source>
</evidence>
<dbReference type="GO" id="GO:0032153">
    <property type="term" value="C:cell division site"/>
    <property type="evidence" value="ECO:0007669"/>
    <property type="project" value="UniProtKB-UniRule"/>
</dbReference>
<dbReference type="GO" id="GO:0043093">
    <property type="term" value="P:FtsZ-dependent cytokinesis"/>
    <property type="evidence" value="ECO:0007669"/>
    <property type="project" value="UniProtKB-UniRule"/>
</dbReference>
<dbReference type="InterPro" id="IPR023081">
    <property type="entry name" value="Cell_div_FtsB"/>
</dbReference>
<comment type="subcellular location">
    <subcellularLocation>
        <location evidence="7">Cell inner membrane</location>
        <topology evidence="7">Single-pass type II membrane protein</topology>
    </subcellularLocation>
    <text evidence="7">Localizes to the division septum.</text>
</comment>
<evidence type="ECO:0000256" key="2">
    <source>
        <dbReference type="ARBA" id="ARBA00022618"/>
    </source>
</evidence>
<gene>
    <name evidence="7" type="primary">ftsB</name>
    <name evidence="8" type="ORF">SAMN05661077_2449</name>
</gene>
<dbReference type="PANTHER" id="PTHR37485">
    <property type="entry name" value="CELL DIVISION PROTEIN FTSB"/>
    <property type="match status" value="1"/>
</dbReference>
<name>A0A0P9GMS2_9GAMM</name>
<keyword evidence="7" id="KW-0175">Coiled coil</keyword>
<dbReference type="Proteomes" id="UP000183104">
    <property type="component" value="Unassembled WGS sequence"/>
</dbReference>
<keyword evidence="6 7" id="KW-0131">Cell cycle</keyword>
<dbReference type="Pfam" id="PF04977">
    <property type="entry name" value="DivIC"/>
    <property type="match status" value="1"/>
</dbReference>
<comment type="similarity">
    <text evidence="7">Belongs to the FtsB family.</text>
</comment>
<comment type="subunit">
    <text evidence="7">Part of a complex composed of FtsB, FtsL and FtsQ.</text>
</comment>
<comment type="function">
    <text evidence="7">Essential cell division protein. May link together the upstream cell division proteins, which are predominantly cytoplasmic, with the downstream cell division proteins, which are predominantly periplasmic.</text>
</comment>
<dbReference type="PANTHER" id="PTHR37485:SF1">
    <property type="entry name" value="CELL DIVISION PROTEIN FTSB"/>
    <property type="match status" value="1"/>
</dbReference>
<keyword evidence="3 7" id="KW-0812">Transmembrane</keyword>
<dbReference type="GO" id="GO:0005886">
    <property type="term" value="C:plasma membrane"/>
    <property type="evidence" value="ECO:0007669"/>
    <property type="project" value="UniProtKB-SubCell"/>
</dbReference>
<evidence type="ECO:0000256" key="5">
    <source>
        <dbReference type="ARBA" id="ARBA00023136"/>
    </source>
</evidence>
<keyword evidence="4 7" id="KW-1133">Transmembrane helix</keyword>
<dbReference type="GO" id="GO:0030428">
    <property type="term" value="C:cell septum"/>
    <property type="evidence" value="ECO:0007669"/>
    <property type="project" value="TreeGrafter"/>
</dbReference>
<dbReference type="EMBL" id="FMUN01000007">
    <property type="protein sequence ID" value="SCY54983.1"/>
    <property type="molecule type" value="Genomic_DNA"/>
</dbReference>
<dbReference type="HAMAP" id="MF_00599">
    <property type="entry name" value="FtsB"/>
    <property type="match status" value="1"/>
</dbReference>
<evidence type="ECO:0000256" key="7">
    <source>
        <dbReference type="HAMAP-Rule" id="MF_00599"/>
    </source>
</evidence>
<keyword evidence="9" id="KW-1185">Reference proteome</keyword>
<reference evidence="9" key="1">
    <citation type="submission" date="2016-10" db="EMBL/GenBank/DDBJ databases">
        <authorList>
            <person name="Varghese N."/>
        </authorList>
    </citation>
    <scope>NUCLEOTIDE SEQUENCE [LARGE SCALE GENOMIC DNA]</scope>
    <source>
        <strain evidence="9">HL 19</strain>
    </source>
</reference>
<evidence type="ECO:0000256" key="1">
    <source>
        <dbReference type="ARBA" id="ARBA00022475"/>
    </source>
</evidence>
<dbReference type="InterPro" id="IPR007060">
    <property type="entry name" value="FtsL/DivIC"/>
</dbReference>
<dbReference type="OrthoDB" id="7061211at2"/>
<evidence type="ECO:0000313" key="8">
    <source>
        <dbReference type="EMBL" id="SCY54983.1"/>
    </source>
</evidence>
<feature type="coiled-coil region" evidence="7">
    <location>
        <begin position="29"/>
        <end position="70"/>
    </location>
</feature>
<proteinExistence type="inferred from homology"/>
<evidence type="ECO:0000313" key="9">
    <source>
        <dbReference type="Proteomes" id="UP000183104"/>
    </source>
</evidence>
<accession>A0A0P9GMS2</accession>
<evidence type="ECO:0000256" key="3">
    <source>
        <dbReference type="ARBA" id="ARBA00022692"/>
    </source>
</evidence>
<dbReference type="NCBIfam" id="NF002058">
    <property type="entry name" value="PRK00888.1"/>
    <property type="match status" value="1"/>
</dbReference>
<feature type="topological domain" description="Periplasmic" evidence="7">
    <location>
        <begin position="22"/>
        <end position="104"/>
    </location>
</feature>
<protein>
    <recommendedName>
        <fullName evidence="7">Cell division protein FtsB</fullName>
    </recommendedName>
</protein>
<dbReference type="STRING" id="381306.AN478_01095"/>
<sequence>MRILLVVLAALLVVLQYSLWLGDRNLRAVWERQGEVEELKEEVGRLEARNRQLRAEVEDLRREGAAIAERAREDLGMIRQDEVFIRMVRPRGPGDAGGEEGSGG</sequence>
<keyword evidence="5 7" id="KW-0472">Membrane</keyword>
<dbReference type="AlphaFoldDB" id="A0A0P9GMS2"/>
<organism evidence="8 9">
    <name type="scientific">Thiohalorhabdus denitrificans</name>
    <dbReference type="NCBI Taxonomy" id="381306"/>
    <lineage>
        <taxon>Bacteria</taxon>
        <taxon>Pseudomonadati</taxon>
        <taxon>Pseudomonadota</taxon>
        <taxon>Gammaproteobacteria</taxon>
        <taxon>Thiohalorhabdales</taxon>
        <taxon>Thiohalorhabdaceae</taxon>
        <taxon>Thiohalorhabdus</taxon>
    </lineage>
</organism>
<evidence type="ECO:0000256" key="6">
    <source>
        <dbReference type="ARBA" id="ARBA00023306"/>
    </source>
</evidence>
<dbReference type="RefSeq" id="WP_054964776.1">
    <property type="nucleotide sequence ID" value="NZ_FMUN01000007.1"/>
</dbReference>
<feature type="topological domain" description="Cytoplasmic" evidence="7">
    <location>
        <begin position="1"/>
        <end position="3"/>
    </location>
</feature>
<keyword evidence="1 7" id="KW-1003">Cell membrane</keyword>